<feature type="compositionally biased region" description="Acidic residues" evidence="5">
    <location>
        <begin position="230"/>
        <end position="242"/>
    </location>
</feature>
<evidence type="ECO:0000313" key="8">
    <source>
        <dbReference type="Proteomes" id="UP001620626"/>
    </source>
</evidence>
<evidence type="ECO:0000259" key="6">
    <source>
        <dbReference type="Pfam" id="PF12253"/>
    </source>
</evidence>
<evidence type="ECO:0000256" key="1">
    <source>
        <dbReference type="ARBA" id="ARBA00004123"/>
    </source>
</evidence>
<dbReference type="GO" id="GO:0006281">
    <property type="term" value="P:DNA repair"/>
    <property type="evidence" value="ECO:0007669"/>
    <property type="project" value="UniProtKB-KW"/>
</dbReference>
<accession>A0ABD2KPB4</accession>
<keyword evidence="4" id="KW-0539">Nucleus</keyword>
<reference evidence="7 8" key="1">
    <citation type="submission" date="2024-10" db="EMBL/GenBank/DDBJ databases">
        <authorList>
            <person name="Kim D."/>
        </authorList>
    </citation>
    <scope>NUCLEOTIDE SEQUENCE [LARGE SCALE GENOMIC DNA]</scope>
    <source>
        <strain evidence="7">BH-2024</strain>
    </source>
</reference>
<dbReference type="GO" id="GO:0005634">
    <property type="term" value="C:nucleus"/>
    <property type="evidence" value="ECO:0007669"/>
    <property type="project" value="UniProtKB-SubCell"/>
</dbReference>
<feature type="region of interest" description="Disordered" evidence="5">
    <location>
        <begin position="365"/>
        <end position="393"/>
    </location>
</feature>
<feature type="compositionally biased region" description="Polar residues" evidence="5">
    <location>
        <begin position="610"/>
        <end position="638"/>
    </location>
</feature>
<feature type="region of interest" description="Disordered" evidence="5">
    <location>
        <begin position="586"/>
        <end position="605"/>
    </location>
</feature>
<feature type="region of interest" description="Disordered" evidence="5">
    <location>
        <begin position="1"/>
        <end position="56"/>
    </location>
</feature>
<feature type="domain" description="Chromatin assembly factor 1 subunit A dimerization" evidence="6">
    <location>
        <begin position="146"/>
        <end position="217"/>
    </location>
</feature>
<dbReference type="Pfam" id="PF12253">
    <property type="entry name" value="CAF1A_dimeriz"/>
    <property type="match status" value="1"/>
</dbReference>
<comment type="subcellular location">
    <subcellularLocation>
        <location evidence="1">Nucleus</location>
    </subcellularLocation>
</comment>
<comment type="caution">
    <text evidence="7">The sequence shown here is derived from an EMBL/GenBank/DDBJ whole genome shotgun (WGS) entry which is preliminary data.</text>
</comment>
<feature type="compositionally biased region" description="Low complexity" evidence="5">
    <location>
        <begin position="1"/>
        <end position="24"/>
    </location>
</feature>
<evidence type="ECO:0000256" key="3">
    <source>
        <dbReference type="ARBA" id="ARBA00023204"/>
    </source>
</evidence>
<keyword evidence="3" id="KW-0234">DNA repair</keyword>
<protein>
    <recommendedName>
        <fullName evidence="6">Chromatin assembly factor 1 subunit A dimerization domain-containing protein</fullName>
    </recommendedName>
</protein>
<evidence type="ECO:0000256" key="5">
    <source>
        <dbReference type="SAM" id="MobiDB-lite"/>
    </source>
</evidence>
<keyword evidence="2" id="KW-0227">DNA damage</keyword>
<dbReference type="EMBL" id="JBICBT010000696">
    <property type="protein sequence ID" value="KAL3104795.1"/>
    <property type="molecule type" value="Genomic_DNA"/>
</dbReference>
<evidence type="ECO:0000256" key="2">
    <source>
        <dbReference type="ARBA" id="ARBA00022763"/>
    </source>
</evidence>
<name>A0ABD2KPB4_9BILA</name>
<proteinExistence type="predicted"/>
<feature type="compositionally biased region" description="Basic and acidic residues" evidence="5">
    <location>
        <begin position="43"/>
        <end position="53"/>
    </location>
</feature>
<keyword evidence="8" id="KW-1185">Reference proteome</keyword>
<feature type="compositionally biased region" description="Acidic residues" evidence="5">
    <location>
        <begin position="181"/>
        <end position="220"/>
    </location>
</feature>
<dbReference type="InterPro" id="IPR022043">
    <property type="entry name" value="CAF1A_DD"/>
</dbReference>
<dbReference type="AlphaFoldDB" id="A0ABD2KPB4"/>
<feature type="compositionally biased region" description="Low complexity" evidence="5">
    <location>
        <begin position="376"/>
        <end position="389"/>
    </location>
</feature>
<feature type="compositionally biased region" description="Basic residues" evidence="5">
    <location>
        <begin position="365"/>
        <end position="375"/>
    </location>
</feature>
<feature type="compositionally biased region" description="Basic and acidic residues" evidence="5">
    <location>
        <begin position="243"/>
        <end position="255"/>
    </location>
</feature>
<sequence length="723" mass="80148">MVKGTPKTPKTPKTTPTQTQTPTRTPKRKESTKQLALELPEEPSEKENADSVKRPRQSVISTFFHRVDKPAPPPTVPPSILNTRFRPFQLKEGMRIAPVLMRRPLNETEYHNFLRSAENEASDFLARCKTKRQKHTATNTDAQKPKYYHFHDNYRPPYWGTWRRRSAQITGRRPFGREETLNYEENSDEEWEEEPEDADECKSDEEIERDDDVMDDEENDGFFVAHGYLSDDEGSDGDDESDGVDKNQRKLNESDRDAEESEEQRQKRLAQKAQEWQESIRQKERRARKREELKPKLYMPMTTDPQFLSQVPSFCLTAVRFDYSKLVCVDNPTNPAAVGDAPCSSSSAVAVVAASVVNDVIVHRKAAQRHRRRTVSKSSGGDSDNGSSSRCHSNANLHAFEESSLEGKEGILSVTSNANDEEMTVGKMVAGGMEQAPVFEEETPALSALRDSLGLGEATAKSVPIDIKPKHRLVGFWLPLNNSCPSFLASFGSPPPSLGTSLQDELLLAAAAVTGKDDDDKITVEELARKKFSQQGIALNSKIVHPSGKVTFSYSTDSVDELHEPSNNDGLPATFDEALRDFLDREAQKRRTSRARTSSSTTNVRLFSECSSSSAGTAPQQQSPSNATAAMPGQSPSSLAGGVSARGAGGTSSKRGSAAPMTAFLFRSKELQSVPFKREKREDSDKQIGSEDEVRLICTFFAKPLQISGFFAPSLEILKNNTG</sequence>
<gene>
    <name evidence="7" type="ORF">niasHT_023994</name>
</gene>
<evidence type="ECO:0000256" key="4">
    <source>
        <dbReference type="ARBA" id="ARBA00023242"/>
    </source>
</evidence>
<evidence type="ECO:0000313" key="7">
    <source>
        <dbReference type="EMBL" id="KAL3104795.1"/>
    </source>
</evidence>
<dbReference type="PANTHER" id="PTHR15272">
    <property type="entry name" value="CHROMATIN ASSEMBLY FACTOR 1 SUBUNIT A CAF-1 SUBUNIT A"/>
    <property type="match status" value="1"/>
</dbReference>
<feature type="region of interest" description="Disordered" evidence="5">
    <location>
        <begin position="610"/>
        <end position="658"/>
    </location>
</feature>
<organism evidence="7 8">
    <name type="scientific">Heterodera trifolii</name>
    <dbReference type="NCBI Taxonomy" id="157864"/>
    <lineage>
        <taxon>Eukaryota</taxon>
        <taxon>Metazoa</taxon>
        <taxon>Ecdysozoa</taxon>
        <taxon>Nematoda</taxon>
        <taxon>Chromadorea</taxon>
        <taxon>Rhabditida</taxon>
        <taxon>Tylenchina</taxon>
        <taxon>Tylenchomorpha</taxon>
        <taxon>Tylenchoidea</taxon>
        <taxon>Heteroderidae</taxon>
        <taxon>Heteroderinae</taxon>
        <taxon>Heterodera</taxon>
    </lineage>
</organism>
<dbReference type="PANTHER" id="PTHR15272:SF0">
    <property type="entry name" value="CHROMATIN ASSEMBLY FACTOR 1 SUBUNIT A"/>
    <property type="match status" value="1"/>
</dbReference>
<feature type="region of interest" description="Disordered" evidence="5">
    <location>
        <begin position="173"/>
        <end position="297"/>
    </location>
</feature>
<dbReference type="Proteomes" id="UP001620626">
    <property type="component" value="Unassembled WGS sequence"/>
</dbReference>